<dbReference type="RefSeq" id="WP_126421069.1">
    <property type="nucleotide sequence ID" value="NZ_AP018827.1"/>
</dbReference>
<dbReference type="InterPro" id="IPR015590">
    <property type="entry name" value="Aldehyde_DH_dom"/>
</dbReference>
<feature type="domain" description="Aldehyde dehydrogenase" evidence="5">
    <location>
        <begin position="35"/>
        <end position="500"/>
    </location>
</feature>
<proteinExistence type="inferred from homology"/>
<dbReference type="EC" id="1.2.1.-" evidence="6"/>
<keyword evidence="2 4" id="KW-0560">Oxidoreductase</keyword>
<evidence type="ECO:0000313" key="7">
    <source>
        <dbReference type="Proteomes" id="UP000278756"/>
    </source>
</evidence>
<evidence type="ECO:0000256" key="4">
    <source>
        <dbReference type="RuleBase" id="RU003345"/>
    </source>
</evidence>
<dbReference type="Proteomes" id="UP000278756">
    <property type="component" value="Chromosome 1"/>
</dbReference>
<dbReference type="InterPro" id="IPR016161">
    <property type="entry name" value="Ald_DH/histidinol_DH"/>
</dbReference>
<evidence type="ECO:0000256" key="2">
    <source>
        <dbReference type="ARBA" id="ARBA00023002"/>
    </source>
</evidence>
<dbReference type="PROSITE" id="PS00070">
    <property type="entry name" value="ALDEHYDE_DEHYDR_CYS"/>
    <property type="match status" value="1"/>
</dbReference>
<reference evidence="7" key="2">
    <citation type="journal article" date="2017" name="Plant Physiol. Biochem.">
        <title>Differential oxidative and antioxidative response of duckweed Lemna minor toward plant growth promoting/inhibiting bacteria.</title>
        <authorList>
            <person name="Ishizawa H."/>
            <person name="Kuroda M."/>
            <person name="Morikawa M."/>
            <person name="Ike M."/>
        </authorList>
    </citation>
    <scope>NUCLEOTIDE SEQUENCE [LARGE SCALE GENOMIC DNA]</scope>
    <source>
        <strain evidence="7">M6</strain>
    </source>
</reference>
<dbReference type="OrthoDB" id="9772584at2"/>
<dbReference type="Gene3D" id="3.40.309.10">
    <property type="entry name" value="Aldehyde Dehydrogenase, Chain A, domain 2"/>
    <property type="match status" value="1"/>
</dbReference>
<comment type="similarity">
    <text evidence="1 4">Belongs to the aldehyde dehydrogenase family.</text>
</comment>
<dbReference type="PROSITE" id="PS00687">
    <property type="entry name" value="ALDEHYDE_DEHYDR_GLU"/>
    <property type="match status" value="1"/>
</dbReference>
<sequence>MLPAPIATPAADLSGVLAALKAVFRPDKAFIDGQWTAAASGRTFDNHTPRDHSLINRLPACDAADVDAAVRAARQAFEDGRWHHVAPKAKKKVLHALADLMTAHAETLALLECLDTGKPIRDARAVDIPLAINSVRYYAEALDKIYGEVAPAPQGRFSYAEHEPLGVIGAIVPWNFPLHMAMWKVAPALAMGNSVVLKPAELSSLTALYVAALAIEAGLPAGVFNVVTGFGPEAGDALARHMEVDMIAFTGSGPVGRQLMKASAESNLKRVSLELGGKSPQIVFADCPDLEAAAQNAAWGVFYNQGQVCTAASRLFVEAAIKDAFLEKVIAVAKTIRVGDPFDPQTAFGAMISERQMNTALDYIAKGQAGGGTVRLGGSRVMRDTGGFYVEPTLIDGIRPDNVLAREEVFGPVLSVLTFEGEAEAFRLANDTVYGLAAGVWTADVGRAMRAAKRLKAGLVWVNGWDACDITLPFGGFKQSGFGRDRSLHALYKYADLKSVSISYTV</sequence>
<feature type="active site" evidence="3">
    <location>
        <position position="274"/>
    </location>
</feature>
<name>A0A3G9G018_9CAUL</name>
<dbReference type="GO" id="GO:0004030">
    <property type="term" value="F:aldehyde dehydrogenase [NAD(P)+] activity"/>
    <property type="evidence" value="ECO:0007669"/>
    <property type="project" value="UniProtKB-ARBA"/>
</dbReference>
<dbReference type="InterPro" id="IPR016160">
    <property type="entry name" value="Ald_DH_CS_CYS"/>
</dbReference>
<protein>
    <submittedName>
        <fullName evidence="6">Gamma-glutamyl-aminobutyraldehyde dehydrogenase</fullName>
        <ecNumber evidence="6">1.2.1.-</ecNumber>
    </submittedName>
</protein>
<dbReference type="InterPro" id="IPR016163">
    <property type="entry name" value="Ald_DH_C"/>
</dbReference>
<dbReference type="Gene3D" id="3.40.605.10">
    <property type="entry name" value="Aldehyde Dehydrogenase, Chain A, domain 1"/>
    <property type="match status" value="1"/>
</dbReference>
<organism evidence="6 7">
    <name type="scientific">Asticcacaulis excentricus</name>
    <dbReference type="NCBI Taxonomy" id="78587"/>
    <lineage>
        <taxon>Bacteria</taxon>
        <taxon>Pseudomonadati</taxon>
        <taxon>Pseudomonadota</taxon>
        <taxon>Alphaproteobacteria</taxon>
        <taxon>Caulobacterales</taxon>
        <taxon>Caulobacteraceae</taxon>
        <taxon>Asticcacaulis</taxon>
    </lineage>
</organism>
<dbReference type="Pfam" id="PF00171">
    <property type="entry name" value="Aldedh"/>
    <property type="match status" value="1"/>
</dbReference>
<evidence type="ECO:0000256" key="3">
    <source>
        <dbReference type="PROSITE-ProRule" id="PRU10007"/>
    </source>
</evidence>
<dbReference type="FunFam" id="3.40.309.10:FF:000012">
    <property type="entry name" value="Betaine aldehyde dehydrogenase"/>
    <property type="match status" value="1"/>
</dbReference>
<dbReference type="InterPro" id="IPR029510">
    <property type="entry name" value="Ald_DH_CS_GLU"/>
</dbReference>
<evidence type="ECO:0000313" key="6">
    <source>
        <dbReference type="EMBL" id="BBF80630.1"/>
    </source>
</evidence>
<gene>
    <name evidence="6" type="ORF">EM6_1214</name>
</gene>
<dbReference type="AlphaFoldDB" id="A0A3G9G018"/>
<dbReference type="SUPFAM" id="SSF53720">
    <property type="entry name" value="ALDH-like"/>
    <property type="match status" value="1"/>
</dbReference>
<accession>A0A3G9G018</accession>
<evidence type="ECO:0000259" key="5">
    <source>
        <dbReference type="Pfam" id="PF00171"/>
    </source>
</evidence>
<dbReference type="InterPro" id="IPR016162">
    <property type="entry name" value="Ald_DH_N"/>
</dbReference>
<evidence type="ECO:0000256" key="1">
    <source>
        <dbReference type="ARBA" id="ARBA00009986"/>
    </source>
</evidence>
<dbReference type="FunFam" id="3.40.605.10:FF:000001">
    <property type="entry name" value="Aldehyde dehydrogenase 1"/>
    <property type="match status" value="1"/>
</dbReference>
<dbReference type="CDD" id="cd07112">
    <property type="entry name" value="ALDH_GABALDH-PuuC"/>
    <property type="match status" value="1"/>
</dbReference>
<reference evidence="7" key="1">
    <citation type="journal article" date="2017" name="Biotechnol. Biofuels">
        <title>Evaluation of environmental bacterial communities as a factor affecting the growth of duckweed Lemna minor.</title>
        <authorList>
            <person name="Ishizawa H."/>
            <person name="Kuroda M."/>
            <person name="Morikawa M."/>
            <person name="Ike M."/>
        </authorList>
    </citation>
    <scope>NUCLEOTIDE SEQUENCE [LARGE SCALE GENOMIC DNA]</scope>
    <source>
        <strain evidence="7">M6</strain>
    </source>
</reference>
<dbReference type="PANTHER" id="PTHR11699">
    <property type="entry name" value="ALDEHYDE DEHYDROGENASE-RELATED"/>
    <property type="match status" value="1"/>
</dbReference>
<dbReference type="EMBL" id="AP018827">
    <property type="protein sequence ID" value="BBF80630.1"/>
    <property type="molecule type" value="Genomic_DNA"/>
</dbReference>